<dbReference type="SMART" id="SM01320">
    <property type="entry name" value="TRP_N"/>
    <property type="match status" value="1"/>
</dbReference>
<organism evidence="10 11">
    <name type="scientific">Aspergillus pseudoustus</name>
    <dbReference type="NCBI Taxonomy" id="1810923"/>
    <lineage>
        <taxon>Eukaryota</taxon>
        <taxon>Fungi</taxon>
        <taxon>Dikarya</taxon>
        <taxon>Ascomycota</taxon>
        <taxon>Pezizomycotina</taxon>
        <taxon>Eurotiomycetes</taxon>
        <taxon>Eurotiomycetidae</taxon>
        <taxon>Eurotiales</taxon>
        <taxon>Aspergillaceae</taxon>
        <taxon>Aspergillus</taxon>
        <taxon>Aspergillus subgen. Nidulantes</taxon>
    </lineage>
</organism>
<reference evidence="10 11" key="1">
    <citation type="submission" date="2024-07" db="EMBL/GenBank/DDBJ databases">
        <title>Section-level genome sequencing and comparative genomics of Aspergillus sections Usti and Cavernicolus.</title>
        <authorList>
            <consortium name="Lawrence Berkeley National Laboratory"/>
            <person name="Nybo J.L."/>
            <person name="Vesth T.C."/>
            <person name="Theobald S."/>
            <person name="Frisvad J.C."/>
            <person name="Larsen T.O."/>
            <person name="Kjaerboelling I."/>
            <person name="Rothschild-Mancinelli K."/>
            <person name="Lyhne E.K."/>
            <person name="Kogle M.E."/>
            <person name="Barry K."/>
            <person name="Clum A."/>
            <person name="Na H."/>
            <person name="Ledsgaard L."/>
            <person name="Lin J."/>
            <person name="Lipzen A."/>
            <person name="Kuo A."/>
            <person name="Riley R."/>
            <person name="Mondo S."/>
            <person name="Labutti K."/>
            <person name="Haridas S."/>
            <person name="Pangalinan J."/>
            <person name="Salamov A.A."/>
            <person name="Simmons B.A."/>
            <person name="Magnuson J.K."/>
            <person name="Chen J."/>
            <person name="Drula E."/>
            <person name="Henrissat B."/>
            <person name="Wiebenga A."/>
            <person name="Lubbers R.J."/>
            <person name="Gomes A.C."/>
            <person name="Makela M.R."/>
            <person name="Stajich J."/>
            <person name="Grigoriev I.V."/>
            <person name="Mortensen U.H."/>
            <person name="De Vries R.P."/>
            <person name="Baker S.E."/>
            <person name="Andersen M.R."/>
        </authorList>
    </citation>
    <scope>NUCLEOTIDE SEQUENCE [LARGE SCALE GENOMIC DNA]</scope>
    <source>
        <strain evidence="10 11">CBS 123904</strain>
    </source>
</reference>
<feature type="transmembrane region" description="Helical" evidence="7">
    <location>
        <begin position="202"/>
        <end position="222"/>
    </location>
</feature>
<dbReference type="Proteomes" id="UP001610446">
    <property type="component" value="Unassembled WGS sequence"/>
</dbReference>
<dbReference type="PANTHER" id="PTHR31145">
    <property type="entry name" value="INTEGRAL MEMBRANE PROTEIN (AFU_ORTHOLOGUE AFUA_7G01610)"/>
    <property type="match status" value="1"/>
</dbReference>
<proteinExistence type="inferred from homology"/>
<evidence type="ECO:0000256" key="6">
    <source>
        <dbReference type="ARBA" id="ARBA00023136"/>
    </source>
</evidence>
<evidence type="ECO:0000256" key="5">
    <source>
        <dbReference type="ARBA" id="ARBA00022989"/>
    </source>
</evidence>
<feature type="signal peptide" evidence="8">
    <location>
        <begin position="1"/>
        <end position="23"/>
    </location>
</feature>
<comment type="caution">
    <text evidence="10">The sequence shown here is derived from an EMBL/GenBank/DDBJ whole genome shotgun (WGS) entry which is preliminary data.</text>
</comment>
<accession>A0ABR4JV76</accession>
<feature type="transmembrane region" description="Helical" evidence="7">
    <location>
        <begin position="370"/>
        <end position="388"/>
    </location>
</feature>
<evidence type="ECO:0000256" key="8">
    <source>
        <dbReference type="SAM" id="SignalP"/>
    </source>
</evidence>
<evidence type="ECO:0000259" key="9">
    <source>
        <dbReference type="SMART" id="SM01320"/>
    </source>
</evidence>
<evidence type="ECO:0000313" key="11">
    <source>
        <dbReference type="Proteomes" id="UP001610446"/>
    </source>
</evidence>
<dbReference type="InterPro" id="IPR032800">
    <property type="entry name" value="TRP_N"/>
</dbReference>
<sequence>MRLFLPFVSYAFLLTAQISSVTAVRLIETTALDIVRPGNLSITHFSGVFTPDNRTANLRIIGETGITGRVLADINLIVYGYATDPSTTDPCKVKALTGFCPMNEGPLDMIMTNIPVDNKTLGSVPSIAYSIPDLDAIVRLEVKSNATREVITILEARLSNGRTTYQPAVGWIVAVFSGLALILSVVVPIFRGHSDAAVRLTGYTFSLFGFLQAQAMIGMLAVPMPPIVQSWTHNFQWTMGVVHAKFLETLCTWYLRSTGGTADRLLDNLSTTMVNVRKRDNVTPLSLGNSIARRADSTTTTTASDIFVQGLTRVAFRGSIEATNLFLTAILVLTFVLLIVMILIGLWKAAQFHPRMRTTQAQLQSISKGILYRVYFLAFAPICILSLWELTQRDSPAEILVAIVSFLCILCAVVWAVAHVLIMRQRALAMGRSPIYTLFADQSLMHKYGFLYMHFKPVACYFAAVTIASIFIKALFVSFAQSSPKAQAVAFLIIEIAMLLAISIIRPWVDKKSNAVNITVAAINFLYSIFVLFFSNVFNQPRMVAGVMGVILFVSSAALILVLLGFVVYYAVRTLLDARSQAKPYRPMSEASESGGLVRSSTRLAGEHTELDELSATSRGIVKHEPGRFPI</sequence>
<feature type="transmembrane region" description="Helical" evidence="7">
    <location>
        <begin position="325"/>
        <end position="349"/>
    </location>
</feature>
<keyword evidence="6 7" id="KW-0472">Membrane</keyword>
<keyword evidence="11" id="KW-1185">Reference proteome</keyword>
<dbReference type="InterPro" id="IPR040241">
    <property type="entry name" value="TRP_Flc/Pkd2-like"/>
</dbReference>
<keyword evidence="4 8" id="KW-0732">Signal</keyword>
<evidence type="ECO:0000313" key="10">
    <source>
        <dbReference type="EMBL" id="KAL2843731.1"/>
    </source>
</evidence>
<feature type="transmembrane region" description="Helical" evidence="7">
    <location>
        <begin position="486"/>
        <end position="505"/>
    </location>
</feature>
<comment type="similarity">
    <text evidence="2">Belongs to the transient receptor potential (TRP) ion channel family.</text>
</comment>
<evidence type="ECO:0000256" key="3">
    <source>
        <dbReference type="ARBA" id="ARBA00022692"/>
    </source>
</evidence>
<feature type="transmembrane region" description="Helical" evidence="7">
    <location>
        <begin position="544"/>
        <end position="572"/>
    </location>
</feature>
<feature type="transmembrane region" description="Helical" evidence="7">
    <location>
        <begin position="517"/>
        <end position="538"/>
    </location>
</feature>
<evidence type="ECO:0000256" key="1">
    <source>
        <dbReference type="ARBA" id="ARBA00004141"/>
    </source>
</evidence>
<feature type="transmembrane region" description="Helical" evidence="7">
    <location>
        <begin position="458"/>
        <end position="480"/>
    </location>
</feature>
<keyword evidence="3 7" id="KW-0812">Transmembrane</keyword>
<name>A0ABR4JV76_9EURO</name>
<feature type="domain" description="ML-like" evidence="9">
    <location>
        <begin position="25"/>
        <end position="165"/>
    </location>
</feature>
<gene>
    <name evidence="10" type="ORF">BJY01DRAFT_215454</name>
</gene>
<evidence type="ECO:0000256" key="2">
    <source>
        <dbReference type="ARBA" id="ARBA00010642"/>
    </source>
</evidence>
<evidence type="ECO:0000256" key="7">
    <source>
        <dbReference type="SAM" id="Phobius"/>
    </source>
</evidence>
<comment type="subcellular location">
    <subcellularLocation>
        <location evidence="1">Membrane</location>
        <topology evidence="1">Multi-pass membrane protein</topology>
    </subcellularLocation>
</comment>
<feature type="transmembrane region" description="Helical" evidence="7">
    <location>
        <begin position="400"/>
        <end position="422"/>
    </location>
</feature>
<dbReference type="Pfam" id="PF14558">
    <property type="entry name" value="TRP_N"/>
    <property type="match status" value="1"/>
</dbReference>
<evidence type="ECO:0000256" key="4">
    <source>
        <dbReference type="ARBA" id="ARBA00022729"/>
    </source>
</evidence>
<dbReference type="Pfam" id="PF06011">
    <property type="entry name" value="TRP"/>
    <property type="match status" value="1"/>
</dbReference>
<keyword evidence="5 7" id="KW-1133">Transmembrane helix</keyword>
<dbReference type="EMBL" id="JBFXLU010000087">
    <property type="protein sequence ID" value="KAL2843731.1"/>
    <property type="molecule type" value="Genomic_DNA"/>
</dbReference>
<dbReference type="InterPro" id="IPR010308">
    <property type="entry name" value="TRP_C"/>
</dbReference>
<dbReference type="PANTHER" id="PTHR31145:SF2">
    <property type="entry name" value="FLAVIN CARRIER PROTEIN 2"/>
    <property type="match status" value="1"/>
</dbReference>
<protein>
    <recommendedName>
        <fullName evidence="9">ML-like domain-containing protein</fullName>
    </recommendedName>
</protein>
<feature type="transmembrane region" description="Helical" evidence="7">
    <location>
        <begin position="168"/>
        <end position="190"/>
    </location>
</feature>
<feature type="chain" id="PRO_5047404786" description="ML-like domain-containing protein" evidence="8">
    <location>
        <begin position="24"/>
        <end position="631"/>
    </location>
</feature>